<organism evidence="1 2">
    <name type="scientific">Sphingopyxis panaciterrulae</name>
    <dbReference type="NCBI Taxonomy" id="462372"/>
    <lineage>
        <taxon>Bacteria</taxon>
        <taxon>Pseudomonadati</taxon>
        <taxon>Pseudomonadota</taxon>
        <taxon>Alphaproteobacteria</taxon>
        <taxon>Sphingomonadales</taxon>
        <taxon>Sphingomonadaceae</taxon>
        <taxon>Sphingopyxis</taxon>
    </lineage>
</organism>
<comment type="caution">
    <text evidence="1">The sequence shown here is derived from an EMBL/GenBank/DDBJ whole genome shotgun (WGS) entry which is preliminary data.</text>
</comment>
<sequence>MHRFRIDALADPQSLARVAGFFAQRAIIPAGLSAERDQGWMRIEVAVAGLAPQQAAVIAAKLGEAVAVAAVEWEGTA</sequence>
<evidence type="ECO:0000313" key="2">
    <source>
        <dbReference type="Proteomes" id="UP000537161"/>
    </source>
</evidence>
<dbReference type="Proteomes" id="UP000537161">
    <property type="component" value="Unassembled WGS sequence"/>
</dbReference>
<dbReference type="EMBL" id="JACIJH010000002">
    <property type="protein sequence ID" value="MBB5705889.1"/>
    <property type="molecule type" value="Genomic_DNA"/>
</dbReference>
<accession>A0A7W9B4V6</accession>
<reference evidence="1 2" key="1">
    <citation type="submission" date="2020-08" db="EMBL/GenBank/DDBJ databases">
        <title>Genomic Encyclopedia of Type Strains, Phase IV (KMG-IV): sequencing the most valuable type-strain genomes for metagenomic binning, comparative biology and taxonomic classification.</title>
        <authorList>
            <person name="Goeker M."/>
        </authorList>
    </citation>
    <scope>NUCLEOTIDE SEQUENCE [LARGE SCALE GENOMIC DNA]</scope>
    <source>
        <strain evidence="1 2">DSM 27163</strain>
    </source>
</reference>
<protein>
    <submittedName>
        <fullName evidence="1">Acetolactate synthase small subunit</fullName>
    </submittedName>
</protein>
<name>A0A7W9B4V6_9SPHN</name>
<gene>
    <name evidence="1" type="ORF">FHR21_001222</name>
</gene>
<evidence type="ECO:0000313" key="1">
    <source>
        <dbReference type="EMBL" id="MBB5705889.1"/>
    </source>
</evidence>
<keyword evidence="2" id="KW-1185">Reference proteome</keyword>
<dbReference type="RefSeq" id="WP_184096271.1">
    <property type="nucleotide sequence ID" value="NZ_JACIJH010000002.1"/>
</dbReference>
<dbReference type="AlphaFoldDB" id="A0A7W9B4V6"/>
<proteinExistence type="predicted"/>